<evidence type="ECO:0000256" key="1">
    <source>
        <dbReference type="ARBA" id="ARBA00023002"/>
    </source>
</evidence>
<dbReference type="Gene3D" id="3.40.50.720">
    <property type="entry name" value="NAD(P)-binding Rossmann-like Domain"/>
    <property type="match status" value="1"/>
</dbReference>
<dbReference type="InterPro" id="IPR020904">
    <property type="entry name" value="Sc_DH/Rdtase_CS"/>
</dbReference>
<reference evidence="3 4" key="1">
    <citation type="journal article" date="2019" name="Int. J. Syst. Evol. Microbiol.">
        <title>The Global Catalogue of Microorganisms (GCM) 10K type strain sequencing project: providing services to taxonomists for standard genome sequencing and annotation.</title>
        <authorList>
            <consortium name="The Broad Institute Genomics Platform"/>
            <consortium name="The Broad Institute Genome Sequencing Center for Infectious Disease"/>
            <person name="Wu L."/>
            <person name="Ma J."/>
        </authorList>
    </citation>
    <scope>NUCLEOTIDE SEQUENCE [LARGE SCALE GENOMIC DNA]</scope>
    <source>
        <strain evidence="3 4">CGMCC 1.10387</strain>
    </source>
</reference>
<dbReference type="PRINTS" id="PR00080">
    <property type="entry name" value="SDRFAMILY"/>
</dbReference>
<proteinExistence type="predicted"/>
<dbReference type="Pfam" id="PF13561">
    <property type="entry name" value="adh_short_C2"/>
    <property type="match status" value="1"/>
</dbReference>
<dbReference type="Proteomes" id="UP001597092">
    <property type="component" value="Unassembled WGS sequence"/>
</dbReference>
<sequence length="278" mass="29924">MTSGENIPEYDFSGQVAFVTGAARGQGRSHAVAYAEHGADVVVTDICDSLATADYPLGTTADLEETAELIEREGQEALPLEMDVRDEAQVQAAVERAVEEFGRIDVLANNAGIWNLEYLHEMSEQQWDEMLDTDLKGVWLCSKHVAQHMIERGEGGKIVSTASTAGHGASYRGGHYTAAKHGVVGLTKSFAIELGQYDINVNCVSPTGIDSPMTRGLTEKYGQEAIAELNEYTGSWNVIDEGPVESQDVTEAYLWLSSDAARYVTGTAVAVDAGLMAK</sequence>
<dbReference type="CDD" id="cd05233">
    <property type="entry name" value="SDR_c"/>
    <property type="match status" value="1"/>
</dbReference>
<dbReference type="RefSeq" id="WP_256308748.1">
    <property type="nucleotide sequence ID" value="NZ_JANHAW010000003.1"/>
</dbReference>
<protein>
    <submittedName>
        <fullName evidence="3">Mycofactocin-coupled SDR family oxidoreductase</fullName>
    </submittedName>
</protein>
<organism evidence="3 4">
    <name type="scientific">Halobellus litoreus</name>
    <dbReference type="NCBI Taxonomy" id="755310"/>
    <lineage>
        <taxon>Archaea</taxon>
        <taxon>Methanobacteriati</taxon>
        <taxon>Methanobacteriota</taxon>
        <taxon>Stenosarchaea group</taxon>
        <taxon>Halobacteria</taxon>
        <taxon>Halobacteriales</taxon>
        <taxon>Haloferacaceae</taxon>
        <taxon>Halobellus</taxon>
    </lineage>
</organism>
<evidence type="ECO:0000256" key="2">
    <source>
        <dbReference type="ARBA" id="ARBA00023027"/>
    </source>
</evidence>
<dbReference type="InterPro" id="IPR002347">
    <property type="entry name" value="SDR_fam"/>
</dbReference>
<dbReference type="AlphaFoldDB" id="A0ABD6DV06"/>
<evidence type="ECO:0000313" key="4">
    <source>
        <dbReference type="Proteomes" id="UP001597092"/>
    </source>
</evidence>
<evidence type="ECO:0000313" key="3">
    <source>
        <dbReference type="EMBL" id="MFD1686121.1"/>
    </source>
</evidence>
<dbReference type="FunFam" id="3.40.50.720:FF:000084">
    <property type="entry name" value="Short-chain dehydrogenase reductase"/>
    <property type="match status" value="1"/>
</dbReference>
<dbReference type="PROSITE" id="PS00061">
    <property type="entry name" value="ADH_SHORT"/>
    <property type="match status" value="1"/>
</dbReference>
<dbReference type="InterPro" id="IPR023985">
    <property type="entry name" value="SDR_subfam_1"/>
</dbReference>
<dbReference type="GO" id="GO:0016491">
    <property type="term" value="F:oxidoreductase activity"/>
    <property type="evidence" value="ECO:0007669"/>
    <property type="project" value="UniProtKB-KW"/>
</dbReference>
<dbReference type="EMBL" id="JBHUDP010000003">
    <property type="protein sequence ID" value="MFD1686121.1"/>
    <property type="molecule type" value="Genomic_DNA"/>
</dbReference>
<gene>
    <name evidence="3" type="ORF">ACFSAS_10905</name>
</gene>
<dbReference type="InterPro" id="IPR036291">
    <property type="entry name" value="NAD(P)-bd_dom_sf"/>
</dbReference>
<keyword evidence="1" id="KW-0560">Oxidoreductase</keyword>
<dbReference type="SUPFAM" id="SSF51735">
    <property type="entry name" value="NAD(P)-binding Rossmann-fold domains"/>
    <property type="match status" value="1"/>
</dbReference>
<dbReference type="PRINTS" id="PR00081">
    <property type="entry name" value="GDHRDH"/>
</dbReference>
<keyword evidence="4" id="KW-1185">Reference proteome</keyword>
<accession>A0ABD6DV06</accession>
<name>A0ABD6DV06_9EURY</name>
<dbReference type="PANTHER" id="PTHR42820">
    <property type="entry name" value="SHORT-CHAIN DEHYDROGENASE REDUCTASE"/>
    <property type="match status" value="1"/>
</dbReference>
<comment type="caution">
    <text evidence="3">The sequence shown here is derived from an EMBL/GenBank/DDBJ whole genome shotgun (WGS) entry which is preliminary data.</text>
</comment>
<dbReference type="PANTHER" id="PTHR42820:SF1">
    <property type="entry name" value="SHORT-CHAIN DEHYDROGENASE_REDUCTASE FAMILY PROTEIN"/>
    <property type="match status" value="1"/>
</dbReference>
<dbReference type="NCBIfam" id="TIGR03971">
    <property type="entry name" value="SDR_subfam_1"/>
    <property type="match status" value="1"/>
</dbReference>
<keyword evidence="2" id="KW-0520">NAD</keyword>